<keyword evidence="2" id="KW-0812">Transmembrane</keyword>
<keyword evidence="2" id="KW-1133">Transmembrane helix</keyword>
<evidence type="ECO:0000313" key="4">
    <source>
        <dbReference type="Proteomes" id="UP000192997"/>
    </source>
</evidence>
<dbReference type="AlphaFoldDB" id="A0A1X4G5U3"/>
<reference evidence="4" key="1">
    <citation type="submission" date="2017-04" db="EMBL/GenBank/DDBJ databases">
        <authorList>
            <person name="Abreu V.A."/>
            <person name="Popin R.V."/>
            <person name="Rigonato J."/>
            <person name="Andreote A.P."/>
            <person name="Schaker P.C."/>
            <person name="Hoff-Risseti C."/>
            <person name="Alvarenga D.O."/>
            <person name="Varani A.M."/>
            <person name="Fiore M.F."/>
        </authorList>
    </citation>
    <scope>NUCLEOTIDE SEQUENCE [LARGE SCALE GENOMIC DNA]</scope>
    <source>
        <strain evidence="4">CENA303</strain>
    </source>
</reference>
<feature type="transmembrane region" description="Helical" evidence="2">
    <location>
        <begin position="21"/>
        <end position="43"/>
    </location>
</feature>
<name>A0A1X4G5U3_9CYAN</name>
<keyword evidence="2" id="KW-0472">Membrane</keyword>
<proteinExistence type="predicted"/>
<organism evidence="3 4">
    <name type="scientific">Cylindrospermopsis raciborskii CENA303</name>
    <dbReference type="NCBI Taxonomy" id="1170769"/>
    <lineage>
        <taxon>Bacteria</taxon>
        <taxon>Bacillati</taxon>
        <taxon>Cyanobacteriota</taxon>
        <taxon>Cyanophyceae</taxon>
        <taxon>Nostocales</taxon>
        <taxon>Aphanizomenonaceae</taxon>
        <taxon>Cylindrospermopsis</taxon>
    </lineage>
</organism>
<feature type="compositionally biased region" description="Basic residues" evidence="1">
    <location>
        <begin position="81"/>
        <end position="90"/>
    </location>
</feature>
<protein>
    <submittedName>
        <fullName evidence="3">Uncharacterized protein</fullName>
    </submittedName>
</protein>
<evidence type="ECO:0000313" key="3">
    <source>
        <dbReference type="EMBL" id="OSO90039.1"/>
    </source>
</evidence>
<dbReference type="RefSeq" id="WP_085728418.1">
    <property type="nucleotide sequence ID" value="NZ_NBYN01000051.1"/>
</dbReference>
<feature type="region of interest" description="Disordered" evidence="1">
    <location>
        <begin position="69"/>
        <end position="90"/>
    </location>
</feature>
<gene>
    <name evidence="3" type="ORF">B7O87_10130</name>
</gene>
<accession>A0A1X4G5U3</accession>
<sequence>MYISRRFATVRNVSVSTVNGGITLVILLIAPLGLAAVIINTLLVTFSTYLVCSIADRIALWLELEQNAELTSGTESEQRSRKSNLQRWWR</sequence>
<evidence type="ECO:0000256" key="1">
    <source>
        <dbReference type="SAM" id="MobiDB-lite"/>
    </source>
</evidence>
<evidence type="ECO:0000256" key="2">
    <source>
        <dbReference type="SAM" id="Phobius"/>
    </source>
</evidence>
<dbReference type="EMBL" id="NBYN01000051">
    <property type="protein sequence ID" value="OSO90039.1"/>
    <property type="molecule type" value="Genomic_DNA"/>
</dbReference>
<comment type="caution">
    <text evidence="3">The sequence shown here is derived from an EMBL/GenBank/DDBJ whole genome shotgun (WGS) entry which is preliminary data.</text>
</comment>
<dbReference type="Proteomes" id="UP000192997">
    <property type="component" value="Unassembled WGS sequence"/>
</dbReference>
<dbReference type="NCBIfam" id="NF040558">
    <property type="entry name" value="CAS_Csx18"/>
    <property type="match status" value="1"/>
</dbReference>